<reference evidence="2 3" key="1">
    <citation type="journal article" date="2021" name="Elife">
        <title>Chloroplast acquisition without the gene transfer in kleptoplastic sea slugs, Plakobranchus ocellatus.</title>
        <authorList>
            <person name="Maeda T."/>
            <person name="Takahashi S."/>
            <person name="Yoshida T."/>
            <person name="Shimamura S."/>
            <person name="Takaki Y."/>
            <person name="Nagai Y."/>
            <person name="Toyoda A."/>
            <person name="Suzuki Y."/>
            <person name="Arimoto A."/>
            <person name="Ishii H."/>
            <person name="Satoh N."/>
            <person name="Nishiyama T."/>
            <person name="Hasebe M."/>
            <person name="Maruyama T."/>
            <person name="Minagawa J."/>
            <person name="Obokata J."/>
            <person name="Shigenobu S."/>
        </authorList>
    </citation>
    <scope>NUCLEOTIDE SEQUENCE [LARGE SCALE GENOMIC DNA]</scope>
</reference>
<evidence type="ECO:0000313" key="2">
    <source>
        <dbReference type="EMBL" id="GFS08621.1"/>
    </source>
</evidence>
<dbReference type="EMBL" id="BMAT01002529">
    <property type="protein sequence ID" value="GFS08621.1"/>
    <property type="molecule type" value="Genomic_DNA"/>
</dbReference>
<dbReference type="Proteomes" id="UP000762676">
    <property type="component" value="Unassembled WGS sequence"/>
</dbReference>
<sequence length="118" mass="12992">MIPETVKRLSSPTCLSFLLLLILLLPTTRGECLLNPVRRDIYYEACRQGWAILQDIQLTIKSVPSATYCASKCISLPGCASFNIKTAIGEMSVSQEGKSRRITLAELLGISSIEQESQ</sequence>
<feature type="signal peptide" evidence="1">
    <location>
        <begin position="1"/>
        <end position="30"/>
    </location>
</feature>
<comment type="caution">
    <text evidence="2">The sequence shown here is derived from an EMBL/GenBank/DDBJ whole genome shotgun (WGS) entry which is preliminary data.</text>
</comment>
<feature type="chain" id="PRO_5043696989" description="Apple domain-containing protein" evidence="1">
    <location>
        <begin position="31"/>
        <end position="118"/>
    </location>
</feature>
<evidence type="ECO:0000256" key="1">
    <source>
        <dbReference type="SAM" id="SignalP"/>
    </source>
</evidence>
<proteinExistence type="predicted"/>
<gene>
    <name evidence="2" type="ORF">ElyMa_001278800</name>
</gene>
<organism evidence="2 3">
    <name type="scientific">Elysia marginata</name>
    <dbReference type="NCBI Taxonomy" id="1093978"/>
    <lineage>
        <taxon>Eukaryota</taxon>
        <taxon>Metazoa</taxon>
        <taxon>Spiralia</taxon>
        <taxon>Lophotrochozoa</taxon>
        <taxon>Mollusca</taxon>
        <taxon>Gastropoda</taxon>
        <taxon>Heterobranchia</taxon>
        <taxon>Euthyneura</taxon>
        <taxon>Panpulmonata</taxon>
        <taxon>Sacoglossa</taxon>
        <taxon>Placobranchoidea</taxon>
        <taxon>Plakobranchidae</taxon>
        <taxon>Elysia</taxon>
    </lineage>
</organism>
<name>A0AAV4IIR4_9GAST</name>
<keyword evidence="3" id="KW-1185">Reference proteome</keyword>
<evidence type="ECO:0008006" key="4">
    <source>
        <dbReference type="Google" id="ProtNLM"/>
    </source>
</evidence>
<protein>
    <recommendedName>
        <fullName evidence="4">Apple domain-containing protein</fullName>
    </recommendedName>
</protein>
<dbReference type="AlphaFoldDB" id="A0AAV4IIR4"/>
<accession>A0AAV4IIR4</accession>
<evidence type="ECO:0000313" key="3">
    <source>
        <dbReference type="Proteomes" id="UP000762676"/>
    </source>
</evidence>
<keyword evidence="1" id="KW-0732">Signal</keyword>